<feature type="region of interest" description="Disordered" evidence="4">
    <location>
        <begin position="71"/>
        <end position="90"/>
    </location>
</feature>
<dbReference type="PANTHER" id="PTHR45875:SF1">
    <property type="entry name" value="METHYLTRANSFERASE N6AMT1"/>
    <property type="match status" value="1"/>
</dbReference>
<keyword evidence="3" id="KW-0949">S-adenosyl-L-methionine</keyword>
<dbReference type="Ensembl" id="ENSCINT00000014533.3">
    <property type="protein sequence ID" value="ENSCINP00000014533.3"/>
    <property type="gene ID" value="ENSCING00000007081.3"/>
</dbReference>
<dbReference type="EMBL" id="EAAA01000316">
    <property type="status" value="NOT_ANNOTATED_CDS"/>
    <property type="molecule type" value="Genomic_DNA"/>
</dbReference>
<evidence type="ECO:0000313" key="6">
    <source>
        <dbReference type="Proteomes" id="UP000008144"/>
    </source>
</evidence>
<dbReference type="PANTHER" id="PTHR45875">
    <property type="entry name" value="METHYLTRANSFERASE N6AMT1"/>
    <property type="match status" value="1"/>
</dbReference>
<organism evidence="5 6">
    <name type="scientific">Ciona intestinalis</name>
    <name type="common">Transparent sea squirt</name>
    <name type="synonym">Ascidia intestinalis</name>
    <dbReference type="NCBI Taxonomy" id="7719"/>
    <lineage>
        <taxon>Eukaryota</taxon>
        <taxon>Metazoa</taxon>
        <taxon>Chordata</taxon>
        <taxon>Tunicata</taxon>
        <taxon>Ascidiacea</taxon>
        <taxon>Phlebobranchia</taxon>
        <taxon>Cionidae</taxon>
        <taxon>Ciona</taxon>
    </lineage>
</organism>
<reference evidence="5" key="4">
    <citation type="submission" date="2025-09" db="UniProtKB">
        <authorList>
            <consortium name="Ensembl"/>
        </authorList>
    </citation>
    <scope>IDENTIFICATION</scope>
</reference>
<evidence type="ECO:0000313" key="5">
    <source>
        <dbReference type="Ensembl" id="ENSCINP00000014533.3"/>
    </source>
</evidence>
<dbReference type="Gene3D" id="3.40.50.150">
    <property type="entry name" value="Vaccinia Virus protein VP39"/>
    <property type="match status" value="1"/>
</dbReference>
<dbReference type="OMA" id="MHGREVM"/>
<dbReference type="GO" id="GO:0032259">
    <property type="term" value="P:methylation"/>
    <property type="evidence" value="ECO:0007669"/>
    <property type="project" value="UniProtKB-KW"/>
</dbReference>
<sequence length="90" mass="10134">MHGREVMDKFFQLVPTLLSDKGVLYLVVIKENKPDEIKALFSNMGFLCDVVMTRRSGPEFLMILKFTRKSTNNRTDNSGSLCLSSGKNSS</sequence>
<evidence type="ECO:0000256" key="3">
    <source>
        <dbReference type="ARBA" id="ARBA00022691"/>
    </source>
</evidence>
<evidence type="ECO:0000256" key="1">
    <source>
        <dbReference type="ARBA" id="ARBA00022603"/>
    </source>
</evidence>
<keyword evidence="6" id="KW-1185">Reference proteome</keyword>
<dbReference type="InParanoid" id="F6W9Z4"/>
<dbReference type="GO" id="GO:0008168">
    <property type="term" value="F:methyltransferase activity"/>
    <property type="evidence" value="ECO:0007669"/>
    <property type="project" value="UniProtKB-KW"/>
</dbReference>
<accession>F6W9Z4</accession>
<protein>
    <recommendedName>
        <fullName evidence="7">Ribosomal RNA-processing protein 8</fullName>
    </recommendedName>
</protein>
<dbReference type="GeneTree" id="ENSGT00940000162982"/>
<reference evidence="5" key="2">
    <citation type="journal article" date="2008" name="Genome Biol.">
        <title>Improved genome assembly and evidence-based global gene model set for the chordate Ciona intestinalis: new insight into intron and operon populations.</title>
        <authorList>
            <person name="Satou Y."/>
            <person name="Mineta K."/>
            <person name="Ogasawara M."/>
            <person name="Sasakura Y."/>
            <person name="Shoguchi E."/>
            <person name="Ueno K."/>
            <person name="Yamada L."/>
            <person name="Matsumoto J."/>
            <person name="Wasserscheid J."/>
            <person name="Dewar K."/>
            <person name="Wiley G.B."/>
            <person name="Macmil S.L."/>
            <person name="Roe B.A."/>
            <person name="Zeller R.W."/>
            <person name="Hastings K.E."/>
            <person name="Lemaire P."/>
            <person name="Lindquist E."/>
            <person name="Endo T."/>
            <person name="Hotta K."/>
            <person name="Inaba K."/>
        </authorList>
    </citation>
    <scope>NUCLEOTIDE SEQUENCE [LARGE SCALE GENOMIC DNA]</scope>
    <source>
        <strain evidence="5">wild type</strain>
    </source>
</reference>
<name>F6W9Z4_CIOIN</name>
<reference evidence="5" key="3">
    <citation type="submission" date="2025-08" db="UniProtKB">
        <authorList>
            <consortium name="Ensembl"/>
        </authorList>
    </citation>
    <scope>IDENTIFICATION</scope>
</reference>
<evidence type="ECO:0008006" key="7">
    <source>
        <dbReference type="Google" id="ProtNLM"/>
    </source>
</evidence>
<keyword evidence="1" id="KW-0489">Methyltransferase</keyword>
<dbReference type="InterPro" id="IPR052190">
    <property type="entry name" value="Euk-Arch_PrmC-MTase"/>
</dbReference>
<keyword evidence="2" id="KW-0808">Transferase</keyword>
<dbReference type="InterPro" id="IPR029063">
    <property type="entry name" value="SAM-dependent_MTases_sf"/>
</dbReference>
<dbReference type="HOGENOM" id="CLU_2440184_0_0_1"/>
<dbReference type="Proteomes" id="UP000008144">
    <property type="component" value="Chromosome 1"/>
</dbReference>
<proteinExistence type="predicted"/>
<dbReference type="AlphaFoldDB" id="F6W9Z4"/>
<dbReference type="SUPFAM" id="SSF53335">
    <property type="entry name" value="S-adenosyl-L-methionine-dependent methyltransferases"/>
    <property type="match status" value="1"/>
</dbReference>
<dbReference type="STRING" id="7719.ENSCINP00000014533"/>
<reference evidence="6" key="1">
    <citation type="journal article" date="2002" name="Science">
        <title>The draft genome of Ciona intestinalis: insights into chordate and vertebrate origins.</title>
        <authorList>
            <person name="Dehal P."/>
            <person name="Satou Y."/>
            <person name="Campbell R.K."/>
            <person name="Chapman J."/>
            <person name="Degnan B."/>
            <person name="De Tomaso A."/>
            <person name="Davidson B."/>
            <person name="Di Gregorio A."/>
            <person name="Gelpke M."/>
            <person name="Goodstein D.M."/>
            <person name="Harafuji N."/>
            <person name="Hastings K.E."/>
            <person name="Ho I."/>
            <person name="Hotta K."/>
            <person name="Huang W."/>
            <person name="Kawashima T."/>
            <person name="Lemaire P."/>
            <person name="Martinez D."/>
            <person name="Meinertzhagen I.A."/>
            <person name="Necula S."/>
            <person name="Nonaka M."/>
            <person name="Putnam N."/>
            <person name="Rash S."/>
            <person name="Saiga H."/>
            <person name="Satake M."/>
            <person name="Terry A."/>
            <person name="Yamada L."/>
            <person name="Wang H.G."/>
            <person name="Awazu S."/>
            <person name="Azumi K."/>
            <person name="Boore J."/>
            <person name="Branno M."/>
            <person name="Chin-Bow S."/>
            <person name="DeSantis R."/>
            <person name="Doyle S."/>
            <person name="Francino P."/>
            <person name="Keys D.N."/>
            <person name="Haga S."/>
            <person name="Hayashi H."/>
            <person name="Hino K."/>
            <person name="Imai K.S."/>
            <person name="Inaba K."/>
            <person name="Kano S."/>
            <person name="Kobayashi K."/>
            <person name="Kobayashi M."/>
            <person name="Lee B.I."/>
            <person name="Makabe K.W."/>
            <person name="Manohar C."/>
            <person name="Matassi G."/>
            <person name="Medina M."/>
            <person name="Mochizuki Y."/>
            <person name="Mount S."/>
            <person name="Morishita T."/>
            <person name="Miura S."/>
            <person name="Nakayama A."/>
            <person name="Nishizaka S."/>
            <person name="Nomoto H."/>
            <person name="Ohta F."/>
            <person name="Oishi K."/>
            <person name="Rigoutsos I."/>
            <person name="Sano M."/>
            <person name="Sasaki A."/>
            <person name="Sasakura Y."/>
            <person name="Shoguchi E."/>
            <person name="Shin-i T."/>
            <person name="Spagnuolo A."/>
            <person name="Stainier D."/>
            <person name="Suzuki M.M."/>
            <person name="Tassy O."/>
            <person name="Takatori N."/>
            <person name="Tokuoka M."/>
            <person name="Yagi K."/>
            <person name="Yoshizaki F."/>
            <person name="Wada S."/>
            <person name="Zhang C."/>
            <person name="Hyatt P.D."/>
            <person name="Larimer F."/>
            <person name="Detter C."/>
            <person name="Doggett N."/>
            <person name="Glavina T."/>
            <person name="Hawkins T."/>
            <person name="Richardson P."/>
            <person name="Lucas S."/>
            <person name="Kohara Y."/>
            <person name="Levine M."/>
            <person name="Satoh N."/>
            <person name="Rokhsar D.S."/>
        </authorList>
    </citation>
    <scope>NUCLEOTIDE SEQUENCE [LARGE SCALE GENOMIC DNA]</scope>
</reference>
<evidence type="ECO:0000256" key="4">
    <source>
        <dbReference type="SAM" id="MobiDB-lite"/>
    </source>
</evidence>
<evidence type="ECO:0000256" key="2">
    <source>
        <dbReference type="ARBA" id="ARBA00022679"/>
    </source>
</evidence>